<dbReference type="EMBL" id="JAGEMK010000003">
    <property type="protein sequence ID" value="MBO1751764.1"/>
    <property type="molecule type" value="Genomic_DNA"/>
</dbReference>
<comment type="caution">
    <text evidence="4">The sequence shown here is derived from an EMBL/GenBank/DDBJ whole genome shotgun (WGS) entry which is preliminary data.</text>
</comment>
<evidence type="ECO:0000256" key="2">
    <source>
        <dbReference type="ARBA" id="ARBA00023315"/>
    </source>
</evidence>
<organism evidence="4 5">
    <name type="scientific">Actinotalea soli</name>
    <dbReference type="NCBI Taxonomy" id="2819234"/>
    <lineage>
        <taxon>Bacteria</taxon>
        <taxon>Bacillati</taxon>
        <taxon>Actinomycetota</taxon>
        <taxon>Actinomycetes</taxon>
        <taxon>Micrococcales</taxon>
        <taxon>Cellulomonadaceae</taxon>
        <taxon>Actinotalea</taxon>
    </lineage>
</organism>
<keyword evidence="5" id="KW-1185">Reference proteome</keyword>
<dbReference type="PROSITE" id="PS51186">
    <property type="entry name" value="GNAT"/>
    <property type="match status" value="1"/>
</dbReference>
<name>A0A939RTU6_9CELL</name>
<dbReference type="CDD" id="cd04301">
    <property type="entry name" value="NAT_SF"/>
    <property type="match status" value="1"/>
</dbReference>
<dbReference type="GO" id="GO:0016747">
    <property type="term" value="F:acyltransferase activity, transferring groups other than amino-acyl groups"/>
    <property type="evidence" value="ECO:0007669"/>
    <property type="project" value="InterPro"/>
</dbReference>
<evidence type="ECO:0000259" key="3">
    <source>
        <dbReference type="PROSITE" id="PS51186"/>
    </source>
</evidence>
<keyword evidence="2" id="KW-0012">Acyltransferase</keyword>
<dbReference type="PANTHER" id="PTHR43877">
    <property type="entry name" value="AMINOALKYLPHOSPHONATE N-ACETYLTRANSFERASE-RELATED-RELATED"/>
    <property type="match status" value="1"/>
</dbReference>
<evidence type="ECO:0000313" key="5">
    <source>
        <dbReference type="Proteomes" id="UP000664209"/>
    </source>
</evidence>
<proteinExistence type="predicted"/>
<dbReference type="InterPro" id="IPR016181">
    <property type="entry name" value="Acyl_CoA_acyltransferase"/>
</dbReference>
<reference evidence="4" key="1">
    <citation type="submission" date="2021-03" db="EMBL/GenBank/DDBJ databases">
        <title>Actinotalea soli sp. nov., isolated from soil.</title>
        <authorList>
            <person name="Ping W."/>
            <person name="Zhang J."/>
        </authorList>
    </citation>
    <scope>NUCLEOTIDE SEQUENCE</scope>
    <source>
        <strain evidence="4">BY-33</strain>
    </source>
</reference>
<feature type="domain" description="N-acetyltransferase" evidence="3">
    <location>
        <begin position="2"/>
        <end position="156"/>
    </location>
</feature>
<gene>
    <name evidence="4" type="ORF">J4G33_08120</name>
</gene>
<dbReference type="InterPro" id="IPR000182">
    <property type="entry name" value="GNAT_dom"/>
</dbReference>
<dbReference type="AlphaFoldDB" id="A0A939RTU6"/>
<dbReference type="Gene3D" id="3.40.630.30">
    <property type="match status" value="1"/>
</dbReference>
<evidence type="ECO:0000256" key="1">
    <source>
        <dbReference type="ARBA" id="ARBA00022679"/>
    </source>
</evidence>
<dbReference type="Proteomes" id="UP000664209">
    <property type="component" value="Unassembled WGS sequence"/>
</dbReference>
<dbReference type="SUPFAM" id="SSF55729">
    <property type="entry name" value="Acyl-CoA N-acyltransferases (Nat)"/>
    <property type="match status" value="1"/>
</dbReference>
<dbReference type="Pfam" id="PF13508">
    <property type="entry name" value="Acetyltransf_7"/>
    <property type="match status" value="1"/>
</dbReference>
<dbReference type="InterPro" id="IPR050832">
    <property type="entry name" value="Bact_Acetyltransf"/>
</dbReference>
<evidence type="ECO:0000313" key="4">
    <source>
        <dbReference type="EMBL" id="MBO1751764.1"/>
    </source>
</evidence>
<protein>
    <submittedName>
        <fullName evidence="4">GNAT family N-acetyltransferase</fullName>
    </submittedName>
</protein>
<accession>A0A939RTU6</accession>
<sequence length="174" mass="18900">MVIVRDASREDVAAICAFGREHVPPHYEPLIGRAAAQAQVERWWGSDHVSAATTDGRVVVAEDAGQVVGVGQRGPDHVVYKLYVHPGHRGTGLGPRLIEALERQLPPGVGRLSIEHFAANQGAARFYEREGFAVDRVEPSPTGVPGLAVVWRSRPVGRITDRPRPQAEEPRGGR</sequence>
<keyword evidence="1" id="KW-0808">Transferase</keyword>